<gene>
    <name evidence="1" type="ORF">Sangu_2153700</name>
</gene>
<dbReference type="EMBL" id="JACGWK010000014">
    <property type="protein sequence ID" value="KAL0317394.1"/>
    <property type="molecule type" value="Genomic_DNA"/>
</dbReference>
<reference evidence="1" key="2">
    <citation type="journal article" date="2024" name="Plant">
        <title>Genomic evolution and insights into agronomic trait innovations of Sesamum species.</title>
        <authorList>
            <person name="Miao H."/>
            <person name="Wang L."/>
            <person name="Qu L."/>
            <person name="Liu H."/>
            <person name="Sun Y."/>
            <person name="Le M."/>
            <person name="Wang Q."/>
            <person name="Wei S."/>
            <person name="Zheng Y."/>
            <person name="Lin W."/>
            <person name="Duan Y."/>
            <person name="Cao H."/>
            <person name="Xiong S."/>
            <person name="Wang X."/>
            <person name="Wei L."/>
            <person name="Li C."/>
            <person name="Ma Q."/>
            <person name="Ju M."/>
            <person name="Zhao R."/>
            <person name="Li G."/>
            <person name="Mu C."/>
            <person name="Tian Q."/>
            <person name="Mei H."/>
            <person name="Zhang T."/>
            <person name="Gao T."/>
            <person name="Zhang H."/>
        </authorList>
    </citation>
    <scope>NUCLEOTIDE SEQUENCE</scope>
    <source>
        <strain evidence="1">G01</strain>
    </source>
</reference>
<comment type="caution">
    <text evidence="1">The sequence shown here is derived from an EMBL/GenBank/DDBJ whole genome shotgun (WGS) entry which is preliminary data.</text>
</comment>
<dbReference type="AlphaFoldDB" id="A0AAW2LG04"/>
<organism evidence="1">
    <name type="scientific">Sesamum angustifolium</name>
    <dbReference type="NCBI Taxonomy" id="2727405"/>
    <lineage>
        <taxon>Eukaryota</taxon>
        <taxon>Viridiplantae</taxon>
        <taxon>Streptophyta</taxon>
        <taxon>Embryophyta</taxon>
        <taxon>Tracheophyta</taxon>
        <taxon>Spermatophyta</taxon>
        <taxon>Magnoliopsida</taxon>
        <taxon>eudicotyledons</taxon>
        <taxon>Gunneridae</taxon>
        <taxon>Pentapetalae</taxon>
        <taxon>asterids</taxon>
        <taxon>lamiids</taxon>
        <taxon>Lamiales</taxon>
        <taxon>Pedaliaceae</taxon>
        <taxon>Sesamum</taxon>
    </lineage>
</organism>
<sequence>MPRHILSNPVNLGLWVAFFRNQIGLDLFPQLQFRCGWCDRHGFRNIDRNRGLVWFGQRAFLLTMAKA</sequence>
<protein>
    <submittedName>
        <fullName evidence="1">Uncharacterized protein</fullName>
    </submittedName>
</protein>
<reference evidence="1" key="1">
    <citation type="submission" date="2020-06" db="EMBL/GenBank/DDBJ databases">
        <authorList>
            <person name="Li T."/>
            <person name="Hu X."/>
            <person name="Zhang T."/>
            <person name="Song X."/>
            <person name="Zhang H."/>
            <person name="Dai N."/>
            <person name="Sheng W."/>
            <person name="Hou X."/>
            <person name="Wei L."/>
        </authorList>
    </citation>
    <scope>NUCLEOTIDE SEQUENCE</scope>
    <source>
        <strain evidence="1">G01</strain>
        <tissue evidence="1">Leaf</tissue>
    </source>
</reference>
<proteinExistence type="predicted"/>
<name>A0AAW2LG04_9LAMI</name>
<evidence type="ECO:0000313" key="1">
    <source>
        <dbReference type="EMBL" id="KAL0317394.1"/>
    </source>
</evidence>
<accession>A0AAW2LG04</accession>